<sequence length="242" mass="27554">MAQRDVNYKDNIFHIAYDIANPAKEDSIVILHGWGSNKEIMKQAFVKQMSDFKHVYVDMPGFGKSTNPIVLTTDDYANILEMFLADIGIKPFFIAGHSFGGKVATLLNPPCLILLSSAGILVPKPFSVRVKIAIFKLLKPLGFGKMRRVFASRDVEGMSHEMYETFKNVVNEDFSKQFEAFNNDALLFWGKSDTATPLWTAEKINSIIKKSKLYPLDGDHYFFLKHPKFISDVISQFYKEHK</sequence>
<feature type="domain" description="AB hydrolase-1" evidence="2">
    <location>
        <begin position="27"/>
        <end position="106"/>
    </location>
</feature>
<dbReference type="EMBL" id="FAXN01000033">
    <property type="protein sequence ID" value="CUV65404.1"/>
    <property type="molecule type" value="Genomic_DNA"/>
</dbReference>
<dbReference type="GO" id="GO:0016020">
    <property type="term" value="C:membrane"/>
    <property type="evidence" value="ECO:0007669"/>
    <property type="project" value="TreeGrafter"/>
</dbReference>
<accession>A0A0S4XN44</accession>
<name>A0A0S4XN44_9BACT</name>
<proteinExistence type="predicted"/>
<organism evidence="3">
    <name type="scientific">Sulfurovum sp. enrichment culture clone C5</name>
    <dbReference type="NCBI Taxonomy" id="497650"/>
    <lineage>
        <taxon>Bacteria</taxon>
        <taxon>Pseudomonadati</taxon>
        <taxon>Campylobacterota</taxon>
        <taxon>Epsilonproteobacteria</taxon>
        <taxon>Campylobacterales</taxon>
        <taxon>Sulfurovaceae</taxon>
        <taxon>Sulfurovum</taxon>
        <taxon>environmental samples</taxon>
    </lineage>
</organism>
<dbReference type="PANTHER" id="PTHR43798">
    <property type="entry name" value="MONOACYLGLYCEROL LIPASE"/>
    <property type="match status" value="1"/>
</dbReference>
<evidence type="ECO:0000259" key="2">
    <source>
        <dbReference type="Pfam" id="PF00561"/>
    </source>
</evidence>
<dbReference type="AlphaFoldDB" id="A0A0S4XN44"/>
<keyword evidence="1 3" id="KW-0378">Hydrolase</keyword>
<dbReference type="GO" id="GO:0016787">
    <property type="term" value="F:hydrolase activity"/>
    <property type="evidence" value="ECO:0007669"/>
    <property type="project" value="UniProtKB-KW"/>
</dbReference>
<evidence type="ECO:0000313" key="3">
    <source>
        <dbReference type="EMBL" id="CUV65404.1"/>
    </source>
</evidence>
<gene>
    <name evidence="3" type="ORF">BN3087_330020</name>
</gene>
<dbReference type="InterPro" id="IPR000073">
    <property type="entry name" value="AB_hydrolase_1"/>
</dbReference>
<dbReference type="Gene3D" id="3.40.50.1820">
    <property type="entry name" value="alpha/beta hydrolase"/>
    <property type="match status" value="1"/>
</dbReference>
<dbReference type="PANTHER" id="PTHR43798:SF31">
    <property type="entry name" value="AB HYDROLASE SUPERFAMILY PROTEIN YCLE"/>
    <property type="match status" value="1"/>
</dbReference>
<evidence type="ECO:0000256" key="1">
    <source>
        <dbReference type="ARBA" id="ARBA00022801"/>
    </source>
</evidence>
<dbReference type="SUPFAM" id="SSF53474">
    <property type="entry name" value="alpha/beta-Hydrolases"/>
    <property type="match status" value="1"/>
</dbReference>
<protein>
    <submittedName>
        <fullName evidence="3">2-hydroxy-6-oxohepta-2,4-dienoate hydrolase</fullName>
    </submittedName>
</protein>
<dbReference type="InterPro" id="IPR029058">
    <property type="entry name" value="AB_hydrolase_fold"/>
</dbReference>
<dbReference type="InterPro" id="IPR050266">
    <property type="entry name" value="AB_hydrolase_sf"/>
</dbReference>
<dbReference type="Pfam" id="PF00561">
    <property type="entry name" value="Abhydrolase_1"/>
    <property type="match status" value="1"/>
</dbReference>
<reference evidence="3" key="1">
    <citation type="submission" date="2015-11" db="EMBL/GenBank/DDBJ databases">
        <authorList>
            <person name="Zhang Y."/>
            <person name="Guo Z."/>
        </authorList>
    </citation>
    <scope>NUCLEOTIDE SEQUENCE</scope>
    <source>
        <strain evidence="3">BN30871</strain>
    </source>
</reference>